<evidence type="ECO:0000259" key="2">
    <source>
        <dbReference type="Pfam" id="PF00296"/>
    </source>
</evidence>
<name>A0ABT4MN17_GORRU</name>
<dbReference type="Pfam" id="PF00296">
    <property type="entry name" value="Bac_luciferase"/>
    <property type="match status" value="1"/>
</dbReference>
<dbReference type="Proteomes" id="UP001067235">
    <property type="component" value="Unassembled WGS sequence"/>
</dbReference>
<dbReference type="CDD" id="cd01097">
    <property type="entry name" value="Tetrahydromethanopterin_reductase"/>
    <property type="match status" value="1"/>
</dbReference>
<dbReference type="InterPro" id="IPR019922">
    <property type="entry name" value="Lucif-like_OxRdatse_MSMEG_4141"/>
</dbReference>
<keyword evidence="4" id="KW-1185">Reference proteome</keyword>
<evidence type="ECO:0000256" key="1">
    <source>
        <dbReference type="ARBA" id="ARBA00023002"/>
    </source>
</evidence>
<evidence type="ECO:0000313" key="3">
    <source>
        <dbReference type="EMBL" id="MCZ4548385.1"/>
    </source>
</evidence>
<dbReference type="RefSeq" id="WP_301568858.1">
    <property type="nucleotide sequence ID" value="NZ_JAPWIE010000001.1"/>
</dbReference>
<keyword evidence="1" id="KW-0560">Oxidoreductase</keyword>
<gene>
    <name evidence="3" type="ORF">O4213_00200</name>
</gene>
<dbReference type="InterPro" id="IPR050564">
    <property type="entry name" value="F420-G6PD/mer"/>
</dbReference>
<organism evidence="3 4">
    <name type="scientific">Gordonia rubripertincta</name>
    <name type="common">Rhodococcus corallinus</name>
    <dbReference type="NCBI Taxonomy" id="36822"/>
    <lineage>
        <taxon>Bacteria</taxon>
        <taxon>Bacillati</taxon>
        <taxon>Actinomycetota</taxon>
        <taxon>Actinomycetes</taxon>
        <taxon>Mycobacteriales</taxon>
        <taxon>Gordoniaceae</taxon>
        <taxon>Gordonia</taxon>
    </lineage>
</organism>
<reference evidence="3" key="1">
    <citation type="submission" date="2022-12" db="EMBL/GenBank/DDBJ databases">
        <authorList>
            <person name="Krivoruchko A.V."/>
            <person name="Elkin A."/>
        </authorList>
    </citation>
    <scope>NUCLEOTIDE SEQUENCE</scope>
    <source>
        <strain evidence="3">IEGM 1388</strain>
    </source>
</reference>
<dbReference type="Gene3D" id="3.20.20.30">
    <property type="entry name" value="Luciferase-like domain"/>
    <property type="match status" value="1"/>
</dbReference>
<dbReference type="EMBL" id="JAPWIE010000001">
    <property type="protein sequence ID" value="MCZ4548385.1"/>
    <property type="molecule type" value="Genomic_DNA"/>
</dbReference>
<dbReference type="SUPFAM" id="SSF51679">
    <property type="entry name" value="Bacterial luciferase-like"/>
    <property type="match status" value="1"/>
</dbReference>
<proteinExistence type="predicted"/>
<dbReference type="NCBIfam" id="TIGR03620">
    <property type="entry name" value="F420_MSMEG_4141"/>
    <property type="match status" value="1"/>
</dbReference>
<evidence type="ECO:0000313" key="4">
    <source>
        <dbReference type="Proteomes" id="UP001067235"/>
    </source>
</evidence>
<feature type="domain" description="Luciferase-like" evidence="2">
    <location>
        <begin position="30"/>
        <end position="277"/>
    </location>
</feature>
<dbReference type="PANTHER" id="PTHR43244">
    <property type="match status" value="1"/>
</dbReference>
<comment type="caution">
    <text evidence="3">The sequence shown here is derived from an EMBL/GenBank/DDBJ whole genome shotgun (WGS) entry which is preliminary data.</text>
</comment>
<dbReference type="InterPro" id="IPR011251">
    <property type="entry name" value="Luciferase-like_dom"/>
</dbReference>
<dbReference type="InterPro" id="IPR036661">
    <property type="entry name" value="Luciferase-like_sf"/>
</dbReference>
<sequence>MTTSTLIEDARRSLGRIGAFIPNIPFAQPTSVAQQRTAVRRLEQAGFGAAWINEGVGGKDVFTQLAVLAAATDDLVFGTAVANIWARPPQTAHGASAMLAQAFPGRFVLGLGVGYPDQAAAVGRDFNRPLATMSAYLDEMNVPQAMTPAPGDRYARIVAAGGPKMLSLAGRDADGALPTLVPPEYTRRARQELGPDKLLVIGLSVAADADPDRAKAVAQHFATAVISRPGSPYAVNLARLGYTSEELSAPADRLVDDVIGYGDARAITAKVQEHLDAGADHVRIATIADDFGTGVDQLEELGAHMRL</sequence>
<dbReference type="PANTHER" id="PTHR43244:SF1">
    <property type="entry name" value="5,10-METHYLENETETRAHYDROMETHANOPTERIN REDUCTASE"/>
    <property type="match status" value="1"/>
</dbReference>
<accession>A0ABT4MN17</accession>
<protein>
    <submittedName>
        <fullName evidence="3">TIGR03620 family F420-dependent LLM class oxidoreductase</fullName>
    </submittedName>
</protein>